<reference evidence="2 3" key="1">
    <citation type="journal article" date="2015" name="Microbiome">
        <title>Genomic resolution of linkages in carbon, nitrogen, and sulfur cycling among widespread estuary sediment bacteria.</title>
        <authorList>
            <person name="Baker B.J."/>
            <person name="Lazar C.S."/>
            <person name="Teske A.P."/>
            <person name="Dick G.J."/>
        </authorList>
    </citation>
    <scope>NUCLEOTIDE SEQUENCE [LARGE SCALE GENOMIC DNA]</scope>
    <source>
        <strain evidence="2">SM1_40</strain>
    </source>
</reference>
<proteinExistence type="predicted"/>
<dbReference type="EMBL" id="LJVA01000164">
    <property type="protein sequence ID" value="KPL05937.1"/>
    <property type="molecule type" value="Genomic_DNA"/>
</dbReference>
<sequence>MKCAMNSFCPLSGPGLIVVLALVISQSVWADVRVNDDPPGQRQETTRADRAVAVDESGAIHVVWSDHRSGDSASDIYYASSVDGGLSFSANVQVNTESGTDCAHREAAVAVGTDGGICVTWIEETAGSG</sequence>
<feature type="chain" id="PRO_5006648793" description="Sialidase domain-containing protein" evidence="1">
    <location>
        <begin position="31"/>
        <end position="129"/>
    </location>
</feature>
<protein>
    <recommendedName>
        <fullName evidence="4">Sialidase domain-containing protein</fullName>
    </recommendedName>
</protein>
<organism evidence="2 3">
    <name type="scientific">candidate division TA06 bacterium SM1_40</name>
    <dbReference type="NCBI Taxonomy" id="1703773"/>
    <lineage>
        <taxon>Bacteria</taxon>
        <taxon>Bacteria division TA06</taxon>
    </lineage>
</organism>
<evidence type="ECO:0008006" key="4">
    <source>
        <dbReference type="Google" id="ProtNLM"/>
    </source>
</evidence>
<evidence type="ECO:0000313" key="3">
    <source>
        <dbReference type="Proteomes" id="UP000051035"/>
    </source>
</evidence>
<feature type="signal peptide" evidence="1">
    <location>
        <begin position="1"/>
        <end position="30"/>
    </location>
</feature>
<feature type="non-terminal residue" evidence="2">
    <location>
        <position position="129"/>
    </location>
</feature>
<evidence type="ECO:0000313" key="2">
    <source>
        <dbReference type="EMBL" id="KPL05937.1"/>
    </source>
</evidence>
<dbReference type="InterPro" id="IPR036278">
    <property type="entry name" value="Sialidase_sf"/>
</dbReference>
<comment type="caution">
    <text evidence="2">The sequence shown here is derived from an EMBL/GenBank/DDBJ whole genome shotgun (WGS) entry which is preliminary data.</text>
</comment>
<accession>A0A0S8J879</accession>
<evidence type="ECO:0000256" key="1">
    <source>
        <dbReference type="SAM" id="SignalP"/>
    </source>
</evidence>
<dbReference type="Proteomes" id="UP000051035">
    <property type="component" value="Unassembled WGS sequence"/>
</dbReference>
<name>A0A0S8J879_UNCT6</name>
<keyword evidence="1" id="KW-0732">Signal</keyword>
<dbReference type="AlphaFoldDB" id="A0A0S8J879"/>
<dbReference type="SUPFAM" id="SSF50939">
    <property type="entry name" value="Sialidases"/>
    <property type="match status" value="1"/>
</dbReference>
<gene>
    <name evidence="2" type="ORF">AMJ71_10395</name>
</gene>